<evidence type="ECO:0000313" key="3">
    <source>
        <dbReference type="Proteomes" id="UP000789508"/>
    </source>
</evidence>
<comment type="caution">
    <text evidence="2">The sequence shown here is derived from an EMBL/GenBank/DDBJ whole genome shotgun (WGS) entry which is preliminary data.</text>
</comment>
<name>A0A9N9F762_9GLOM</name>
<proteinExistence type="predicted"/>
<evidence type="ECO:0000313" key="2">
    <source>
        <dbReference type="EMBL" id="CAG8514361.1"/>
    </source>
</evidence>
<dbReference type="AlphaFoldDB" id="A0A9N9F762"/>
<accession>A0A9N9F762</accession>
<gene>
    <name evidence="2" type="ORF">ALEPTO_LOCUS4139</name>
</gene>
<feature type="transmembrane region" description="Helical" evidence="1">
    <location>
        <begin position="25"/>
        <end position="44"/>
    </location>
</feature>
<keyword evidence="1" id="KW-1133">Transmembrane helix</keyword>
<keyword evidence="1" id="KW-0472">Membrane</keyword>
<organism evidence="2 3">
    <name type="scientific">Ambispora leptoticha</name>
    <dbReference type="NCBI Taxonomy" id="144679"/>
    <lineage>
        <taxon>Eukaryota</taxon>
        <taxon>Fungi</taxon>
        <taxon>Fungi incertae sedis</taxon>
        <taxon>Mucoromycota</taxon>
        <taxon>Glomeromycotina</taxon>
        <taxon>Glomeromycetes</taxon>
        <taxon>Archaeosporales</taxon>
        <taxon>Ambisporaceae</taxon>
        <taxon>Ambispora</taxon>
    </lineage>
</organism>
<dbReference type="Proteomes" id="UP000789508">
    <property type="component" value="Unassembled WGS sequence"/>
</dbReference>
<reference evidence="2" key="1">
    <citation type="submission" date="2021-06" db="EMBL/GenBank/DDBJ databases">
        <authorList>
            <person name="Kallberg Y."/>
            <person name="Tangrot J."/>
            <person name="Rosling A."/>
        </authorList>
    </citation>
    <scope>NUCLEOTIDE SEQUENCE</scope>
    <source>
        <strain evidence="2">FL130A</strain>
    </source>
</reference>
<keyword evidence="3" id="KW-1185">Reference proteome</keyword>
<sequence>MPLLPKKFSSLETIHAFKDVDRPRGAMQILSPAICALVLNISIYSTKFEWMRTSEIAPVGNDHPIQCNKRDENLKRNSFNGNNNATAMMAHQIKIGERPTSMD</sequence>
<keyword evidence="1" id="KW-0812">Transmembrane</keyword>
<evidence type="ECO:0000256" key="1">
    <source>
        <dbReference type="SAM" id="Phobius"/>
    </source>
</evidence>
<dbReference type="EMBL" id="CAJVPS010000895">
    <property type="protein sequence ID" value="CAG8514361.1"/>
    <property type="molecule type" value="Genomic_DNA"/>
</dbReference>
<protein>
    <submittedName>
        <fullName evidence="2">13990_t:CDS:1</fullName>
    </submittedName>
</protein>